<dbReference type="AlphaFoldDB" id="G8C254"/>
<dbReference type="HOGENOM" id="CLU_1355463_0_0_1"/>
<proteinExistence type="predicted"/>
<evidence type="ECO:0000313" key="2">
    <source>
        <dbReference type="Proteomes" id="UP000005666"/>
    </source>
</evidence>
<protein>
    <submittedName>
        <fullName evidence="1">Uncharacterized protein</fullName>
    </submittedName>
</protein>
<dbReference type="EMBL" id="HE612871">
    <property type="protein sequence ID" value="CCE66232.1"/>
    <property type="molecule type" value="Genomic_DNA"/>
</dbReference>
<accession>G8C254</accession>
<gene>
    <name evidence="1" type="primary">TPHA0P00740</name>
    <name evidence="1" type="ordered locus">TPHA_0P00740</name>
</gene>
<dbReference type="GeneID" id="11530823"/>
<dbReference type="RefSeq" id="XP_003688666.1">
    <property type="nucleotide sequence ID" value="XM_003688618.1"/>
</dbReference>
<keyword evidence="2" id="KW-1185">Reference proteome</keyword>
<dbReference type="KEGG" id="tpf:TPHA_0P00740"/>
<reference evidence="1 2" key="1">
    <citation type="journal article" date="2011" name="Proc. Natl. Acad. Sci. U.S.A.">
        <title>Evolutionary erosion of yeast sex chromosomes by mating-type switching accidents.</title>
        <authorList>
            <person name="Gordon J.L."/>
            <person name="Armisen D."/>
            <person name="Proux-Wera E."/>
            <person name="Oheigeartaigh S.S."/>
            <person name="Byrne K.P."/>
            <person name="Wolfe K.H."/>
        </authorList>
    </citation>
    <scope>NUCLEOTIDE SEQUENCE [LARGE SCALE GENOMIC DNA]</scope>
    <source>
        <strain evidence="2">ATCC 24235 / CBS 4417 / NBRC 1672 / NRRL Y-8282 / UCD 70-5</strain>
    </source>
</reference>
<name>G8C254_TETPH</name>
<dbReference type="Proteomes" id="UP000005666">
    <property type="component" value="Chromosome 16"/>
</dbReference>
<sequence>MSNTDDETSTLFRDSILNYFTSKRNVIKLLSDKLDGLELLETDESVEKYLEGCEYPCNCNFTNVNAEFDLKPIRLNTQHVKNQDSISNVSSLFERTSEDYKMKIQEEFENVSICTDYGNEPLQEFQDAVMACVTYPIWYINNEDDVGDYIADLVEYYEPLVGDLELMEEILKVFMVFGQEYHILNSEWFYSFELDTFFKIVV</sequence>
<evidence type="ECO:0000313" key="1">
    <source>
        <dbReference type="EMBL" id="CCE66232.1"/>
    </source>
</evidence>
<organism evidence="1 2">
    <name type="scientific">Tetrapisispora phaffii (strain ATCC 24235 / CBS 4417 / NBRC 1672 / NRRL Y-8282 / UCD 70-5)</name>
    <name type="common">Yeast</name>
    <name type="synonym">Fabospora phaffii</name>
    <dbReference type="NCBI Taxonomy" id="1071381"/>
    <lineage>
        <taxon>Eukaryota</taxon>
        <taxon>Fungi</taxon>
        <taxon>Dikarya</taxon>
        <taxon>Ascomycota</taxon>
        <taxon>Saccharomycotina</taxon>
        <taxon>Saccharomycetes</taxon>
        <taxon>Saccharomycetales</taxon>
        <taxon>Saccharomycetaceae</taxon>
        <taxon>Tetrapisispora</taxon>
    </lineage>
</organism>